<comment type="caution">
    <text evidence="3">The sequence shown here is derived from an EMBL/GenBank/DDBJ whole genome shotgun (WGS) entry which is preliminary data.</text>
</comment>
<feature type="region of interest" description="Disordered" evidence="1">
    <location>
        <begin position="19"/>
        <end position="41"/>
    </location>
</feature>
<feature type="chain" id="PRO_5046441923" description="Lipoprotein" evidence="2">
    <location>
        <begin position="18"/>
        <end position="74"/>
    </location>
</feature>
<keyword evidence="2" id="KW-0732">Signal</keyword>
<sequence length="74" mass="8034">MKITLPLLCLLSLAACSGKPPTPTTTAQPATAASSRVATPWDAMKADEQRAKDVQKIVDKQAEEQRKQIEAQEQ</sequence>
<feature type="compositionally biased region" description="Low complexity" evidence="1">
    <location>
        <begin position="24"/>
        <end position="33"/>
    </location>
</feature>
<dbReference type="Proteomes" id="UP001620397">
    <property type="component" value="Unassembled WGS sequence"/>
</dbReference>
<organism evidence="3 4">
    <name type="scientific">Dyella agri</name>
    <dbReference type="NCBI Taxonomy" id="1926869"/>
    <lineage>
        <taxon>Bacteria</taxon>
        <taxon>Pseudomonadati</taxon>
        <taxon>Pseudomonadota</taxon>
        <taxon>Gammaproteobacteria</taxon>
        <taxon>Lysobacterales</taxon>
        <taxon>Rhodanobacteraceae</taxon>
        <taxon>Dyella</taxon>
    </lineage>
</organism>
<accession>A0ABW8KDX2</accession>
<name>A0ABW8KDX2_9GAMM</name>
<gene>
    <name evidence="3" type="ORF">ISP14_05895</name>
</gene>
<dbReference type="PROSITE" id="PS51257">
    <property type="entry name" value="PROKAR_LIPOPROTEIN"/>
    <property type="match status" value="1"/>
</dbReference>
<protein>
    <recommendedName>
        <fullName evidence="5">Lipoprotein</fullName>
    </recommendedName>
</protein>
<dbReference type="RefSeq" id="WP_404537075.1">
    <property type="nucleotide sequence ID" value="NZ_JADIKL010000002.1"/>
</dbReference>
<evidence type="ECO:0000313" key="3">
    <source>
        <dbReference type="EMBL" id="MFK2930323.1"/>
    </source>
</evidence>
<dbReference type="EMBL" id="JADIKL010000002">
    <property type="protein sequence ID" value="MFK2930323.1"/>
    <property type="molecule type" value="Genomic_DNA"/>
</dbReference>
<evidence type="ECO:0000256" key="1">
    <source>
        <dbReference type="SAM" id="MobiDB-lite"/>
    </source>
</evidence>
<proteinExistence type="predicted"/>
<evidence type="ECO:0000313" key="4">
    <source>
        <dbReference type="Proteomes" id="UP001620397"/>
    </source>
</evidence>
<feature type="signal peptide" evidence="2">
    <location>
        <begin position="1"/>
        <end position="17"/>
    </location>
</feature>
<reference evidence="3 4" key="1">
    <citation type="submission" date="2020-10" db="EMBL/GenBank/DDBJ databases">
        <title>Phylogeny of dyella-like bacteria.</title>
        <authorList>
            <person name="Fu J."/>
        </authorList>
    </citation>
    <scope>NUCLEOTIDE SEQUENCE [LARGE SCALE GENOMIC DNA]</scope>
    <source>
        <strain evidence="3 4">DKC-1</strain>
    </source>
</reference>
<evidence type="ECO:0000256" key="2">
    <source>
        <dbReference type="SAM" id="SignalP"/>
    </source>
</evidence>
<keyword evidence="4" id="KW-1185">Reference proteome</keyword>
<evidence type="ECO:0008006" key="5">
    <source>
        <dbReference type="Google" id="ProtNLM"/>
    </source>
</evidence>